<dbReference type="PANTHER" id="PTHR35372:SF2">
    <property type="entry name" value="SF3 HELICASE DOMAIN-CONTAINING PROTEIN"/>
    <property type="match status" value="1"/>
</dbReference>
<organism evidence="5 6">
    <name type="scientific">Cafeteria roenbergensis</name>
    <name type="common">Marine flagellate</name>
    <dbReference type="NCBI Taxonomy" id="33653"/>
    <lineage>
        <taxon>Eukaryota</taxon>
        <taxon>Sar</taxon>
        <taxon>Stramenopiles</taxon>
        <taxon>Bigyra</taxon>
        <taxon>Opalozoa</taxon>
        <taxon>Bicosoecida</taxon>
        <taxon>Cafeteriaceae</taxon>
        <taxon>Cafeteria</taxon>
    </lineage>
</organism>
<proteinExistence type="predicted"/>
<sequence length="857" mass="97017">MATAFKTLSEAQLFMASNPDKTFLTQSMGDWKYRVFDSPDDVDGDAHLTEYIVENSPRRFYVDFEDYFEPGTFSPEDIARINETDGKTTTGILQIYREFPTLHDGIMELRGALQAETDMPFGIMTYIGVNIRDYAKGKDKKPMQKVSVHVIFYGVYFKDHASMEVFAKRTVQSKEFQEKYPANEPGEGFDTAVYNKNQGLRMFGQTKSKRDPHSAFQVISRPETIIKQEFPYAGLVIPRGKDFENEKEVVCVPEPVKKSRTATTSTGSLGLLEGLLNLLPDTYCVKYDQWFRIGCICASVSDGSDEGLAIWANKSRQAKGYERTEDDVYAEKWKDITPGKVNLGTLYKILSSSRVKKDAIRAVTLQHCGNHLSLGTEFNNMVEEWNDHNIAMCFKAHCKTQFKFSLASGWWRLTDNNTWHNDGMAPHFIRTALLETLHPMFEQAIIEAKKDNNSELATILKAHRRNLGNNKMIKGIYEFLSEYLSDLDIDTKIDANPNLTAFDDCLYDCEADAFRPITADDYISTTCGYAFGEYKHSEETRAELLELLGGILGSSLDYFLLTQSAALCATKFMSDFYIWVGNGGNGKGVINEFLTLVFGKSAAPAPPGLFHKVLDSKNPELLKLRNKRYVSIPDSEPERDGTASRLGGLVKLLDGDEILVRDNYARSKDMVSMKATFVFNILCNDVPEVGTDGGIQRRMKVIPFPYKFVDEPTLPHEKPKDPTLKRRLSDNDKYKKEMFILLTEKYQELVSKRYTVAMPDSVMTATRDVEEENNPVKTWFLAKYDITGNDAHRVSIRDLHDAYGVDTGDRRTTNRQLSKVLSDMMLQKKKTKTGFVFVGIREKPAETEVFGAGGTLH</sequence>
<dbReference type="GO" id="GO:0016817">
    <property type="term" value="F:hydrolase activity, acting on acid anhydrides"/>
    <property type="evidence" value="ECO:0007669"/>
    <property type="project" value="InterPro"/>
</dbReference>
<evidence type="ECO:0000313" key="6">
    <source>
        <dbReference type="Proteomes" id="UP000324907"/>
    </source>
</evidence>
<keyword evidence="2" id="KW-0378">Hydrolase</keyword>
<dbReference type="GO" id="GO:0005524">
    <property type="term" value="F:ATP binding"/>
    <property type="evidence" value="ECO:0007669"/>
    <property type="project" value="UniProtKB-KW"/>
</dbReference>
<accession>A0A5A8C8T3</accession>
<evidence type="ECO:0000259" key="4">
    <source>
        <dbReference type="PROSITE" id="PS51206"/>
    </source>
</evidence>
<evidence type="ECO:0000256" key="1">
    <source>
        <dbReference type="ARBA" id="ARBA00022741"/>
    </source>
</evidence>
<dbReference type="Pfam" id="PF08706">
    <property type="entry name" value="D5_N"/>
    <property type="match status" value="1"/>
</dbReference>
<dbReference type="PANTHER" id="PTHR35372">
    <property type="entry name" value="ATP BINDING PROTEIN-RELATED"/>
    <property type="match status" value="1"/>
</dbReference>
<keyword evidence="3" id="KW-0067">ATP-binding</keyword>
<protein>
    <recommendedName>
        <fullName evidence="4">SF3 helicase domain-containing protein</fullName>
    </recommendedName>
</protein>
<dbReference type="Pfam" id="PF08707">
    <property type="entry name" value="PriCT_2"/>
    <property type="match status" value="1"/>
</dbReference>
<dbReference type="InterPro" id="IPR014818">
    <property type="entry name" value="Phage/plasmid_primase_P4_C"/>
</dbReference>
<reference evidence="5 6" key="1">
    <citation type="submission" date="2019-07" db="EMBL/GenBank/DDBJ databases">
        <title>Genomes of Cafeteria roenbergensis.</title>
        <authorList>
            <person name="Fischer M.G."/>
            <person name="Hackl T."/>
            <person name="Roman M."/>
        </authorList>
    </citation>
    <scope>NUCLEOTIDE SEQUENCE [LARGE SCALE GENOMIC DNA]</scope>
    <source>
        <strain evidence="5 6">RCC970-E3</strain>
    </source>
</reference>
<dbReference type="Proteomes" id="UP000324907">
    <property type="component" value="Unassembled WGS sequence"/>
</dbReference>
<dbReference type="InterPro" id="IPR014819">
    <property type="entry name" value="PriCT_2"/>
</dbReference>
<feature type="domain" description="SF3 helicase" evidence="4">
    <location>
        <begin position="543"/>
        <end position="717"/>
    </location>
</feature>
<evidence type="ECO:0000313" key="5">
    <source>
        <dbReference type="EMBL" id="KAA0149483.1"/>
    </source>
</evidence>
<dbReference type="PROSITE" id="PS51206">
    <property type="entry name" value="SF3_HELICASE_1"/>
    <property type="match status" value="1"/>
</dbReference>
<evidence type="ECO:0000256" key="2">
    <source>
        <dbReference type="ARBA" id="ARBA00022801"/>
    </source>
</evidence>
<dbReference type="InterPro" id="IPR051620">
    <property type="entry name" value="ORF904-like_C"/>
</dbReference>
<gene>
    <name evidence="5" type="ORF">FNF28_07349</name>
</gene>
<evidence type="ECO:0000256" key="3">
    <source>
        <dbReference type="ARBA" id="ARBA00022840"/>
    </source>
</evidence>
<dbReference type="AlphaFoldDB" id="A0A5A8C8T3"/>
<dbReference type="InterPro" id="IPR014015">
    <property type="entry name" value="Helicase_SF3_DNA-vir"/>
</dbReference>
<comment type="caution">
    <text evidence="5">The sequence shown here is derived from an EMBL/GenBank/DDBJ whole genome shotgun (WGS) entry which is preliminary data.</text>
</comment>
<keyword evidence="1" id="KW-0547">Nucleotide-binding</keyword>
<dbReference type="EMBL" id="VLTL01000245">
    <property type="protein sequence ID" value="KAA0149483.1"/>
    <property type="molecule type" value="Genomic_DNA"/>
</dbReference>
<name>A0A5A8C8T3_CAFRO</name>